<dbReference type="EMBL" id="CADEPI010000009">
    <property type="protein sequence ID" value="CAB3362582.1"/>
    <property type="molecule type" value="Genomic_DNA"/>
</dbReference>
<protein>
    <submittedName>
        <fullName evidence="2">Uncharacterized protein</fullName>
    </submittedName>
</protein>
<sequence length="242" mass="27843">MCSRVYEWSPSKCTASVEISGFGFKFRRRWLELEELGWAFRRLKRSHDTKVRAQSLEPHYPRLTAYDSPDQPTSLPNMHHHDVVPPPLPPCRARGRALVRPRSVEALCRRSMERRRLEEVGGGNMSPPRRPRAFVKRHEAARRLSRLDSPQDSVLDSWLEDEWQWLEVRRRAASTSPCRGHGLLQLVPRHTERVHDEPNTSDLGSSEGSADVEPTLLLEKVLPSHKYVALKSISKIESSYAL</sequence>
<evidence type="ECO:0000313" key="3">
    <source>
        <dbReference type="Proteomes" id="UP000494165"/>
    </source>
</evidence>
<comment type="caution">
    <text evidence="2">The sequence shown here is derived from an EMBL/GenBank/DDBJ whole genome shotgun (WGS) entry which is preliminary data.</text>
</comment>
<feature type="region of interest" description="Disordered" evidence="1">
    <location>
        <begin position="189"/>
        <end position="210"/>
    </location>
</feature>
<dbReference type="AlphaFoldDB" id="A0A8S1C0H3"/>
<evidence type="ECO:0000256" key="1">
    <source>
        <dbReference type="SAM" id="MobiDB-lite"/>
    </source>
</evidence>
<gene>
    <name evidence="2" type="ORF">CLODIP_2_CD14426</name>
</gene>
<reference evidence="2 3" key="1">
    <citation type="submission" date="2020-04" db="EMBL/GenBank/DDBJ databases">
        <authorList>
            <person name="Alioto T."/>
            <person name="Alioto T."/>
            <person name="Gomez Garrido J."/>
        </authorList>
    </citation>
    <scope>NUCLEOTIDE SEQUENCE [LARGE SCALE GENOMIC DNA]</scope>
</reference>
<dbReference type="Proteomes" id="UP000494165">
    <property type="component" value="Unassembled WGS sequence"/>
</dbReference>
<keyword evidence="3" id="KW-1185">Reference proteome</keyword>
<proteinExistence type="predicted"/>
<accession>A0A8S1C0H3</accession>
<organism evidence="2 3">
    <name type="scientific">Cloeon dipterum</name>
    <dbReference type="NCBI Taxonomy" id="197152"/>
    <lineage>
        <taxon>Eukaryota</taxon>
        <taxon>Metazoa</taxon>
        <taxon>Ecdysozoa</taxon>
        <taxon>Arthropoda</taxon>
        <taxon>Hexapoda</taxon>
        <taxon>Insecta</taxon>
        <taxon>Pterygota</taxon>
        <taxon>Palaeoptera</taxon>
        <taxon>Ephemeroptera</taxon>
        <taxon>Pisciforma</taxon>
        <taxon>Baetidae</taxon>
        <taxon>Cloeon</taxon>
    </lineage>
</organism>
<feature type="compositionally biased region" description="Basic and acidic residues" evidence="1">
    <location>
        <begin position="189"/>
        <end position="198"/>
    </location>
</feature>
<name>A0A8S1C0H3_9INSE</name>
<evidence type="ECO:0000313" key="2">
    <source>
        <dbReference type="EMBL" id="CAB3362582.1"/>
    </source>
</evidence>